<dbReference type="AlphaFoldDB" id="A0A9W7DQI1"/>
<comment type="caution">
    <text evidence="3">The sequence shown here is derived from an EMBL/GenBank/DDBJ whole genome shotgun (WGS) entry which is preliminary data.</text>
</comment>
<dbReference type="EMBL" id="BRXZ01000706">
    <property type="protein sequence ID" value="GMH51528.1"/>
    <property type="molecule type" value="Genomic_DNA"/>
</dbReference>
<accession>A0A9W7DQI1</accession>
<evidence type="ECO:0000313" key="3">
    <source>
        <dbReference type="EMBL" id="GMH51528.1"/>
    </source>
</evidence>
<reference evidence="3" key="1">
    <citation type="submission" date="2022-07" db="EMBL/GenBank/DDBJ databases">
        <title>Genome analysis of Parmales, a sister group of diatoms, reveals the evolutionary specialization of diatoms from phago-mixotrophs to photoautotrophs.</title>
        <authorList>
            <person name="Ban H."/>
            <person name="Sato S."/>
            <person name="Yoshikawa S."/>
            <person name="Kazumasa Y."/>
            <person name="Nakamura Y."/>
            <person name="Ichinomiya M."/>
            <person name="Saitoh K."/>
            <person name="Sato N."/>
            <person name="Blanc-Mathieu R."/>
            <person name="Endo H."/>
            <person name="Kuwata A."/>
            <person name="Ogata H."/>
        </authorList>
    </citation>
    <scope>NUCLEOTIDE SEQUENCE</scope>
</reference>
<protein>
    <recommendedName>
        <fullName evidence="2">UBC core domain-containing protein</fullName>
    </recommendedName>
</protein>
<dbReference type="CDD" id="cd23794">
    <property type="entry name" value="UBCc_UBE2F_UBE2M"/>
    <property type="match status" value="1"/>
</dbReference>
<feature type="compositionally biased region" description="Basic residues" evidence="1">
    <location>
        <begin position="275"/>
        <end position="284"/>
    </location>
</feature>
<name>A0A9W7DQI1_9STRA</name>
<dbReference type="Gene3D" id="3.10.110.10">
    <property type="entry name" value="Ubiquitin Conjugating Enzyme"/>
    <property type="match status" value="1"/>
</dbReference>
<dbReference type="InterPro" id="IPR050113">
    <property type="entry name" value="Ub_conjugating_enzyme"/>
</dbReference>
<dbReference type="InterPro" id="IPR000608">
    <property type="entry name" value="UBC"/>
</dbReference>
<dbReference type="PROSITE" id="PS50127">
    <property type="entry name" value="UBC_2"/>
    <property type="match status" value="1"/>
</dbReference>
<gene>
    <name evidence="3" type="ORF">TrRE_jg2414</name>
</gene>
<dbReference type="OrthoDB" id="1158011at2759"/>
<dbReference type="Pfam" id="PF00179">
    <property type="entry name" value="UQ_con"/>
    <property type="match status" value="1"/>
</dbReference>
<dbReference type="SUPFAM" id="SSF54495">
    <property type="entry name" value="UBC-like"/>
    <property type="match status" value="1"/>
</dbReference>
<feature type="region of interest" description="Disordered" evidence="1">
    <location>
        <begin position="264"/>
        <end position="284"/>
    </location>
</feature>
<keyword evidence="4" id="KW-1185">Reference proteome</keyword>
<organism evidence="3 4">
    <name type="scientific">Triparma retinervis</name>
    <dbReference type="NCBI Taxonomy" id="2557542"/>
    <lineage>
        <taxon>Eukaryota</taxon>
        <taxon>Sar</taxon>
        <taxon>Stramenopiles</taxon>
        <taxon>Ochrophyta</taxon>
        <taxon>Bolidophyceae</taxon>
        <taxon>Parmales</taxon>
        <taxon>Triparmaceae</taxon>
        <taxon>Triparma</taxon>
    </lineage>
</organism>
<dbReference type="Proteomes" id="UP001165082">
    <property type="component" value="Unassembled WGS sequence"/>
</dbReference>
<dbReference type="InterPro" id="IPR016135">
    <property type="entry name" value="UBQ-conjugating_enzyme/RWD"/>
</dbReference>
<feature type="domain" description="UBC core" evidence="2">
    <location>
        <begin position="68"/>
        <end position="230"/>
    </location>
</feature>
<proteinExistence type="predicted"/>
<evidence type="ECO:0000313" key="4">
    <source>
        <dbReference type="Proteomes" id="UP001165082"/>
    </source>
</evidence>
<evidence type="ECO:0000259" key="2">
    <source>
        <dbReference type="PROSITE" id="PS50127"/>
    </source>
</evidence>
<sequence length="284" mass="31130">MEHNARPSGLTSSIALSRLRKDLQDLPRDQSTSDYKISVAFPLQALTNELQLNPVSSISSVSPHHFLAGFVDVSDEDNDFMSDSPSLLPPNPLCALHEPILSLIVSVTPLHGPYHRSHPAPKTFNFSVTIPSNYPFKPPRVVSLSRMYHPNVCADGTVLLPVLGNSWRPVMSLSSLVMAIGLMFLSVSDPTPTASQTDSCIGNARAYDTYKNNRAQFSANVETSVSGGTVDNVYYEAASFTGRKRSLSVEEEIDMSQHTLDCMHINEDENGNGGPKRRRLTDDI</sequence>
<evidence type="ECO:0000256" key="1">
    <source>
        <dbReference type="SAM" id="MobiDB-lite"/>
    </source>
</evidence>
<dbReference type="SMART" id="SM00212">
    <property type="entry name" value="UBCc"/>
    <property type="match status" value="1"/>
</dbReference>
<dbReference type="PANTHER" id="PTHR24067">
    <property type="entry name" value="UBIQUITIN-CONJUGATING ENZYME E2"/>
    <property type="match status" value="1"/>
</dbReference>